<evidence type="ECO:0000313" key="4">
    <source>
        <dbReference type="Proteomes" id="UP000287651"/>
    </source>
</evidence>
<reference evidence="3 4" key="1">
    <citation type="journal article" date="2014" name="Agronomy (Basel)">
        <title>A Draft Genome Sequence for Ensete ventricosum, the Drought-Tolerant Tree Against Hunger.</title>
        <authorList>
            <person name="Harrison J."/>
            <person name="Moore K.A."/>
            <person name="Paszkiewicz K."/>
            <person name="Jones T."/>
            <person name="Grant M."/>
            <person name="Ambacheew D."/>
            <person name="Muzemil S."/>
            <person name="Studholme D.J."/>
        </authorList>
    </citation>
    <scope>NUCLEOTIDE SEQUENCE [LARGE SCALE GENOMIC DNA]</scope>
</reference>
<comment type="caution">
    <text evidence="3">The sequence shown here is derived from an EMBL/GenBank/DDBJ whole genome shotgun (WGS) entry which is preliminary data.</text>
</comment>
<organism evidence="3 4">
    <name type="scientific">Ensete ventricosum</name>
    <name type="common">Abyssinian banana</name>
    <name type="synonym">Musa ensete</name>
    <dbReference type="NCBI Taxonomy" id="4639"/>
    <lineage>
        <taxon>Eukaryota</taxon>
        <taxon>Viridiplantae</taxon>
        <taxon>Streptophyta</taxon>
        <taxon>Embryophyta</taxon>
        <taxon>Tracheophyta</taxon>
        <taxon>Spermatophyta</taxon>
        <taxon>Magnoliopsida</taxon>
        <taxon>Liliopsida</taxon>
        <taxon>Zingiberales</taxon>
        <taxon>Musaceae</taxon>
        <taxon>Ensete</taxon>
    </lineage>
</organism>
<dbReference type="Pfam" id="PF03732">
    <property type="entry name" value="Retrotrans_gag"/>
    <property type="match status" value="1"/>
</dbReference>
<feature type="domain" description="Retrotransposon gag" evidence="2">
    <location>
        <begin position="175"/>
        <end position="264"/>
    </location>
</feature>
<dbReference type="EMBL" id="AMZH03000041">
    <property type="protein sequence ID" value="RRT85928.1"/>
    <property type="molecule type" value="Genomic_DNA"/>
</dbReference>
<feature type="compositionally biased region" description="Polar residues" evidence="1">
    <location>
        <begin position="1"/>
        <end position="10"/>
    </location>
</feature>
<evidence type="ECO:0000259" key="2">
    <source>
        <dbReference type="Pfam" id="PF03732"/>
    </source>
</evidence>
<gene>
    <name evidence="3" type="ORF">B296_00000369</name>
</gene>
<evidence type="ECO:0000313" key="3">
    <source>
        <dbReference type="EMBL" id="RRT85928.1"/>
    </source>
</evidence>
<accession>A0A427BBW2</accession>
<name>A0A427BBW2_ENSVE</name>
<dbReference type="Proteomes" id="UP000287651">
    <property type="component" value="Unassembled WGS sequence"/>
</dbReference>
<dbReference type="InterPro" id="IPR005162">
    <property type="entry name" value="Retrotrans_gag_dom"/>
</dbReference>
<sequence length="313" mass="35116">MTRSIVTSASKVEASGRRASPTVTARTINATWRQAPRFSAEEPNVAAPTPSRYWRLFNDPGFTPPAPNTQPPAISTEAFLSLTQQVKTLARMVQTIVPYIPQLAQVLAHQRPDTPCSKDGSPFVPEIQDKPILANFWLLVLEHYDGSTDPLNNIATFRAHIALYDTSDSLMCWAFPTTLRGPARMWYNRLKSSSISSFDYLAKEFELNFMVSSRPRPTPASLLGLAQSNEPLAQFVGRLVTEVRGMPDTHPSLAIQGFLRGLRPSRFFWSLIKRPPSMVPEMLQHVNQYVAIEMLVAGKREDHKRLQNNQSRG</sequence>
<dbReference type="AlphaFoldDB" id="A0A427BBW2"/>
<protein>
    <recommendedName>
        <fullName evidence="2">Retrotransposon gag domain-containing protein</fullName>
    </recommendedName>
</protein>
<dbReference type="PANTHER" id="PTHR33223">
    <property type="entry name" value="CCHC-TYPE DOMAIN-CONTAINING PROTEIN"/>
    <property type="match status" value="1"/>
</dbReference>
<feature type="region of interest" description="Disordered" evidence="1">
    <location>
        <begin position="1"/>
        <end position="22"/>
    </location>
</feature>
<evidence type="ECO:0000256" key="1">
    <source>
        <dbReference type="SAM" id="MobiDB-lite"/>
    </source>
</evidence>
<dbReference type="PANTHER" id="PTHR33223:SF10">
    <property type="entry name" value="AMINOTRANSFERASE-LIKE PLANT MOBILE DOMAIN-CONTAINING PROTEIN"/>
    <property type="match status" value="1"/>
</dbReference>
<proteinExistence type="predicted"/>